<dbReference type="EMBL" id="LVYI01000002">
    <property type="protein sequence ID" value="OAP63443.1"/>
    <property type="molecule type" value="Genomic_DNA"/>
</dbReference>
<evidence type="ECO:0000256" key="1">
    <source>
        <dbReference type="ARBA" id="ARBA00022450"/>
    </source>
</evidence>
<evidence type="ECO:0000313" key="4">
    <source>
        <dbReference type="EMBL" id="OAP63443.1"/>
    </source>
</evidence>
<dbReference type="GO" id="GO:0044550">
    <property type="term" value="P:secondary metabolite biosynthetic process"/>
    <property type="evidence" value="ECO:0007669"/>
    <property type="project" value="TreeGrafter"/>
</dbReference>
<reference evidence="4 5" key="1">
    <citation type="submission" date="2016-04" db="EMBL/GenBank/DDBJ databases">
        <title>Draft genome of Fonsecaea erecta CBS 125763.</title>
        <authorList>
            <person name="Weiss V.A."/>
            <person name="Vicente V.A."/>
            <person name="Raittz R.T."/>
            <person name="Moreno L.F."/>
            <person name="De Souza E.M."/>
            <person name="Pedrosa F.O."/>
            <person name="Steffens M.B."/>
            <person name="Faoro H."/>
            <person name="Tadra-Sfeir M.Z."/>
            <person name="Najafzadeh M.J."/>
            <person name="Felipe M.S."/>
            <person name="Teixeira M."/>
            <person name="Sun J."/>
            <person name="Xi L."/>
            <person name="Gomes R."/>
            <person name="De Azevedo C.M."/>
            <person name="Salgado C.G."/>
            <person name="Da Silva M.B."/>
            <person name="Nascimento M.F."/>
            <person name="Queiroz-Telles F."/>
            <person name="Attili D.S."/>
            <person name="Gorbushina A."/>
        </authorList>
    </citation>
    <scope>NUCLEOTIDE SEQUENCE [LARGE SCALE GENOMIC DNA]</scope>
    <source>
        <strain evidence="4 5">CBS 125763</strain>
    </source>
</reference>
<dbReference type="Pfam" id="PF02801">
    <property type="entry name" value="Ketoacyl-synt_C"/>
    <property type="match status" value="1"/>
</dbReference>
<accession>A0A178ZW17</accession>
<keyword evidence="1" id="KW-0596">Phosphopantetheine</keyword>
<sequence>MATPYLDENLATAHFFSPSEATKPFDTNGDGYYRGERVSLVVLKNRFDALADNDNALDVNTVLHSDFQSELYHRVPKEAGNFPQDIHLVEAHRTGILVSGLFETESIRNILRGPERSAPFFMSSSNIGYLEGASGVAGLIKAILQMEHRTACVHASFQTLNPKIPVLEPENFSIPTSNRPRSGNILTACINNYGAVGNNAANAC</sequence>
<name>A0A178ZW17_9EURO</name>
<evidence type="ECO:0000259" key="3">
    <source>
        <dbReference type="PROSITE" id="PS52004"/>
    </source>
</evidence>
<evidence type="ECO:0000313" key="5">
    <source>
        <dbReference type="Proteomes" id="UP000078343"/>
    </source>
</evidence>
<gene>
    <name evidence="4" type="ORF">AYL99_02670</name>
</gene>
<dbReference type="GO" id="GO:0004312">
    <property type="term" value="F:fatty acid synthase activity"/>
    <property type="evidence" value="ECO:0007669"/>
    <property type="project" value="TreeGrafter"/>
</dbReference>
<evidence type="ECO:0000256" key="2">
    <source>
        <dbReference type="ARBA" id="ARBA00022553"/>
    </source>
</evidence>
<organism evidence="4 5">
    <name type="scientific">Fonsecaea erecta</name>
    <dbReference type="NCBI Taxonomy" id="1367422"/>
    <lineage>
        <taxon>Eukaryota</taxon>
        <taxon>Fungi</taxon>
        <taxon>Dikarya</taxon>
        <taxon>Ascomycota</taxon>
        <taxon>Pezizomycotina</taxon>
        <taxon>Eurotiomycetes</taxon>
        <taxon>Chaetothyriomycetidae</taxon>
        <taxon>Chaetothyriales</taxon>
        <taxon>Herpotrichiellaceae</taxon>
        <taxon>Fonsecaea</taxon>
    </lineage>
</organism>
<dbReference type="STRING" id="1367422.A0A178ZW17"/>
<protein>
    <recommendedName>
        <fullName evidence="3">Ketosynthase family 3 (KS3) domain-containing protein</fullName>
    </recommendedName>
</protein>
<dbReference type="SUPFAM" id="SSF53901">
    <property type="entry name" value="Thiolase-like"/>
    <property type="match status" value="1"/>
</dbReference>
<keyword evidence="5" id="KW-1185">Reference proteome</keyword>
<dbReference type="PROSITE" id="PS52004">
    <property type="entry name" value="KS3_2"/>
    <property type="match status" value="1"/>
</dbReference>
<dbReference type="OrthoDB" id="4152721at2759"/>
<dbReference type="Gene3D" id="3.40.47.10">
    <property type="match status" value="1"/>
</dbReference>
<keyword evidence="2" id="KW-0597">Phosphoprotein</keyword>
<dbReference type="GeneID" id="30006840"/>
<dbReference type="PANTHER" id="PTHR43775:SF21">
    <property type="entry name" value="NON-REDUCING POLYKETIDE SYNTHASE AUSA-RELATED"/>
    <property type="match status" value="1"/>
</dbReference>
<dbReference type="Proteomes" id="UP000078343">
    <property type="component" value="Unassembled WGS sequence"/>
</dbReference>
<feature type="domain" description="Ketosynthase family 3 (KS3)" evidence="3">
    <location>
        <begin position="1"/>
        <end position="204"/>
    </location>
</feature>
<dbReference type="InterPro" id="IPR050091">
    <property type="entry name" value="PKS_NRPS_Biosynth_Enz"/>
</dbReference>
<dbReference type="InterPro" id="IPR020841">
    <property type="entry name" value="PKS_Beta-ketoAc_synthase_dom"/>
</dbReference>
<dbReference type="InterPro" id="IPR014031">
    <property type="entry name" value="Ketoacyl_synth_C"/>
</dbReference>
<dbReference type="InterPro" id="IPR016039">
    <property type="entry name" value="Thiolase-like"/>
</dbReference>
<comment type="caution">
    <text evidence="4">The sequence shown here is derived from an EMBL/GenBank/DDBJ whole genome shotgun (WGS) entry which is preliminary data.</text>
</comment>
<dbReference type="SMART" id="SM00825">
    <property type="entry name" value="PKS_KS"/>
    <property type="match status" value="1"/>
</dbReference>
<proteinExistence type="predicted"/>
<dbReference type="RefSeq" id="XP_018696810.1">
    <property type="nucleotide sequence ID" value="XM_018834186.1"/>
</dbReference>
<dbReference type="GO" id="GO:0006633">
    <property type="term" value="P:fatty acid biosynthetic process"/>
    <property type="evidence" value="ECO:0007669"/>
    <property type="project" value="TreeGrafter"/>
</dbReference>
<dbReference type="PANTHER" id="PTHR43775">
    <property type="entry name" value="FATTY ACID SYNTHASE"/>
    <property type="match status" value="1"/>
</dbReference>
<dbReference type="AlphaFoldDB" id="A0A178ZW17"/>